<dbReference type="EMBL" id="BGZK01000080">
    <property type="protein sequence ID" value="GBP16569.1"/>
    <property type="molecule type" value="Genomic_DNA"/>
</dbReference>
<feature type="region of interest" description="Disordered" evidence="1">
    <location>
        <begin position="233"/>
        <end position="253"/>
    </location>
</feature>
<reference evidence="2 3" key="1">
    <citation type="journal article" date="2019" name="Commun. Biol.">
        <title>The bagworm genome reveals a unique fibroin gene that provides high tensile strength.</title>
        <authorList>
            <person name="Kono N."/>
            <person name="Nakamura H."/>
            <person name="Ohtoshi R."/>
            <person name="Tomita M."/>
            <person name="Numata K."/>
            <person name="Arakawa K."/>
        </authorList>
    </citation>
    <scope>NUCLEOTIDE SEQUENCE [LARGE SCALE GENOMIC DNA]</scope>
</reference>
<evidence type="ECO:0000256" key="1">
    <source>
        <dbReference type="SAM" id="MobiDB-lite"/>
    </source>
</evidence>
<keyword evidence="3" id="KW-1185">Reference proteome</keyword>
<feature type="compositionally biased region" description="Basic and acidic residues" evidence="1">
    <location>
        <begin position="294"/>
        <end position="305"/>
    </location>
</feature>
<proteinExistence type="predicted"/>
<dbReference type="AlphaFoldDB" id="A0A4C1TRH4"/>
<evidence type="ECO:0000313" key="2">
    <source>
        <dbReference type="EMBL" id="GBP16569.1"/>
    </source>
</evidence>
<evidence type="ECO:0000313" key="3">
    <source>
        <dbReference type="Proteomes" id="UP000299102"/>
    </source>
</evidence>
<gene>
    <name evidence="2" type="ORF">EVAR_19366_1</name>
</gene>
<protein>
    <submittedName>
        <fullName evidence="2">Uncharacterized protein</fullName>
    </submittedName>
</protein>
<feature type="region of interest" description="Disordered" evidence="1">
    <location>
        <begin position="294"/>
        <end position="315"/>
    </location>
</feature>
<dbReference type="Proteomes" id="UP000299102">
    <property type="component" value="Unassembled WGS sequence"/>
</dbReference>
<organism evidence="2 3">
    <name type="scientific">Eumeta variegata</name>
    <name type="common">Bagworm moth</name>
    <name type="synonym">Eumeta japonica</name>
    <dbReference type="NCBI Taxonomy" id="151549"/>
    <lineage>
        <taxon>Eukaryota</taxon>
        <taxon>Metazoa</taxon>
        <taxon>Ecdysozoa</taxon>
        <taxon>Arthropoda</taxon>
        <taxon>Hexapoda</taxon>
        <taxon>Insecta</taxon>
        <taxon>Pterygota</taxon>
        <taxon>Neoptera</taxon>
        <taxon>Endopterygota</taxon>
        <taxon>Lepidoptera</taxon>
        <taxon>Glossata</taxon>
        <taxon>Ditrysia</taxon>
        <taxon>Tineoidea</taxon>
        <taxon>Psychidae</taxon>
        <taxon>Oiketicinae</taxon>
        <taxon>Eumeta</taxon>
    </lineage>
</organism>
<accession>A0A4C1TRH4</accession>
<name>A0A4C1TRH4_EUMVA</name>
<sequence length="560" mass="63050">MKSESQSNRQIRIYCRSKNATLNIQTRSLLAPSVRSNKTLLDKTVTLPCCARGRPIIVEWERETQGIRRASLSFGRRSTRLQLTRAHGPRAPLNHPFIGGRGRVRRMLIRRANKLLLQPFYLCNAERSAGGARASAGGFFFASSLAVFNDVTTRRGLARSRKVVTFLNSSVTRVVLAEWSARRLEIPKYGVRILITKRLVDDESKLLVLCLGEHIELSRISLNCINAEGQYPSPTKEKRKQHHRNIFSEPERPDIATPVHRVREISLHRGKEPGAERGAWELRRYSAPVIEPERGRARESPRARDSIASCTRRRRERHTERYDTVMARPRGFDVLNKCEANFYGDGERAAVCGRRSRAYNRVRSQNALEIGPRPRRVSFEDVDWIINTVHISIERRDIGYKDRGRLQQEGSAACAPAHGLNCGTEVKMKNKAAIGLELTVRSTDIKNDEGHFAGKATKFLFKFHEAGGQRMEVLEVRLTRSVRASRAPRPFRSVSRCETDTRALCTCPLTTRDISTAHAIGVPLARGSAPGLSSLVAEAQQTIRVDSLTSSSTRQLPARP</sequence>
<comment type="caution">
    <text evidence="2">The sequence shown here is derived from an EMBL/GenBank/DDBJ whole genome shotgun (WGS) entry which is preliminary data.</text>
</comment>